<comment type="subcellular location">
    <subcellularLocation>
        <location evidence="1">Midbody</location>
    </subcellularLocation>
</comment>
<name>A0AAY4BNH1_9TELE</name>
<gene>
    <name evidence="8" type="primary">ATXN10</name>
</gene>
<dbReference type="GeneTree" id="ENSGT00390000010377"/>
<evidence type="ECO:0000313" key="8">
    <source>
        <dbReference type="Ensembl" id="ENSDCDP00010022052.1"/>
    </source>
</evidence>
<feature type="domain" description="Ataxin-10" evidence="7">
    <location>
        <begin position="378"/>
        <end position="473"/>
    </location>
</feature>
<dbReference type="InterPro" id="IPR016024">
    <property type="entry name" value="ARM-type_fold"/>
</dbReference>
<comment type="similarity">
    <text evidence="2">Belongs to the ataxin-10 family.</text>
</comment>
<evidence type="ECO:0000256" key="2">
    <source>
        <dbReference type="ARBA" id="ARBA00008384"/>
    </source>
</evidence>
<dbReference type="GO" id="GO:0051301">
    <property type="term" value="P:cell division"/>
    <property type="evidence" value="ECO:0007669"/>
    <property type="project" value="UniProtKB-KW"/>
</dbReference>
<accession>A0AAY4BNH1</accession>
<reference evidence="8" key="3">
    <citation type="submission" date="2025-09" db="UniProtKB">
        <authorList>
            <consortium name="Ensembl"/>
        </authorList>
    </citation>
    <scope>IDENTIFICATION</scope>
</reference>
<dbReference type="Gene3D" id="1.25.10.10">
    <property type="entry name" value="Leucine-rich Repeat Variant"/>
    <property type="match status" value="2"/>
</dbReference>
<dbReference type="PANTHER" id="PTHR13255:SF0">
    <property type="entry name" value="ATAXIN-10"/>
    <property type="match status" value="1"/>
</dbReference>
<dbReference type="GO" id="GO:0030496">
    <property type="term" value="C:midbody"/>
    <property type="evidence" value="ECO:0007669"/>
    <property type="project" value="UniProtKB-SubCell"/>
</dbReference>
<proteinExistence type="inferred from homology"/>
<dbReference type="GeneID" id="114765128"/>
<dbReference type="RefSeq" id="XP_028811041.1">
    <property type="nucleotide sequence ID" value="XM_028955208.1"/>
</dbReference>
<dbReference type="InterPro" id="IPR011989">
    <property type="entry name" value="ARM-like"/>
</dbReference>
<reference evidence="8 9" key="1">
    <citation type="submission" date="2020-06" db="EMBL/GenBank/DDBJ databases">
        <authorList>
            <consortium name="Wellcome Sanger Institute Data Sharing"/>
        </authorList>
    </citation>
    <scope>NUCLEOTIDE SEQUENCE [LARGE SCALE GENOMIC DNA]</scope>
</reference>
<dbReference type="Proteomes" id="UP000694580">
    <property type="component" value="Chromosome 15"/>
</dbReference>
<evidence type="ECO:0000259" key="7">
    <source>
        <dbReference type="Pfam" id="PF09759"/>
    </source>
</evidence>
<sequence length="483" mass="53340">MALPSHGSWVSLGVFRDRLPEKVTAEHLGSLQDLTAALRSPEFRASIDKDLFRVLLGVLTKLFCEVQDAVEGDESRPLCLQVTTETFRCLRNACVQCPPNQSALRELGFVSVGVGILSKLLEHHLDRWEHLCDARRCGIQFLGNLAAGNQACKDDIWEQSFPQLFLHLLQLGDEKAVGYGCMLLHSCLDQLKVEQMVGRDGQPAVARRVVVLCKTHPQLDWPILIVTEHLLRSPGFIQEIYSNSSDEERLTLLELVSAHLAEGQTDSEDCGIPPGAAEFLASCFHSSCKDVLLLHSDSCSDAEAALAVIRLLEILCEMTSDRKAFMFLQDYPDLLETAVALLKEVHLLGKEGGNVFTVAQDFSRVGPGPASSHPAVSFKAHLVRLVGNLCHGNSNNQNKLRELDGIPLILDNCSIDSNNPFISQWAVFAIRNILERNAENQSLVQALKRQGVADDSALREMGFQVEERDGSLLLRPLNKSPQP</sequence>
<dbReference type="Pfam" id="PF09759">
    <property type="entry name" value="Atx10homo_assoc"/>
    <property type="match status" value="1"/>
</dbReference>
<keyword evidence="4" id="KW-0132">Cell division</keyword>
<evidence type="ECO:0000256" key="5">
    <source>
        <dbReference type="ARBA" id="ARBA00023306"/>
    </source>
</evidence>
<dbReference type="InterPro" id="IPR019156">
    <property type="entry name" value="Ataxin-10_domain"/>
</dbReference>
<evidence type="ECO:0000256" key="6">
    <source>
        <dbReference type="ARBA" id="ARBA00045173"/>
    </source>
</evidence>
<dbReference type="GO" id="GO:0005829">
    <property type="term" value="C:cytosol"/>
    <property type="evidence" value="ECO:0007669"/>
    <property type="project" value="TreeGrafter"/>
</dbReference>
<protein>
    <recommendedName>
        <fullName evidence="3">Ataxin-10</fullName>
    </recommendedName>
</protein>
<dbReference type="GO" id="GO:0031175">
    <property type="term" value="P:neuron projection development"/>
    <property type="evidence" value="ECO:0007669"/>
    <property type="project" value="TreeGrafter"/>
</dbReference>
<dbReference type="SUPFAM" id="SSF48371">
    <property type="entry name" value="ARM repeat"/>
    <property type="match status" value="1"/>
</dbReference>
<comment type="function">
    <text evidence="6">May play a role in the regulation of cytokinesis. May play a role in signaling by stimulating protein glycosylation. Induces neuritogenesis by activating the Ras-MAP kinase pathway and is necessary for the survival of cerebellar neurons. Does not appear to play a major role in ciliogenesis.</text>
</comment>
<dbReference type="AlphaFoldDB" id="A0AAY4BNH1"/>
<evidence type="ECO:0000256" key="3">
    <source>
        <dbReference type="ARBA" id="ARBA00018804"/>
    </source>
</evidence>
<evidence type="ECO:0000313" key="9">
    <source>
        <dbReference type="Proteomes" id="UP000694580"/>
    </source>
</evidence>
<reference evidence="8" key="2">
    <citation type="submission" date="2025-08" db="UniProtKB">
        <authorList>
            <consortium name="Ensembl"/>
        </authorList>
    </citation>
    <scope>IDENTIFICATION</scope>
</reference>
<dbReference type="PANTHER" id="PTHR13255">
    <property type="entry name" value="ATAXIN-10"/>
    <property type="match status" value="1"/>
</dbReference>
<organism evidence="8 9">
    <name type="scientific">Denticeps clupeoides</name>
    <name type="common">denticle herring</name>
    <dbReference type="NCBI Taxonomy" id="299321"/>
    <lineage>
        <taxon>Eukaryota</taxon>
        <taxon>Metazoa</taxon>
        <taxon>Chordata</taxon>
        <taxon>Craniata</taxon>
        <taxon>Vertebrata</taxon>
        <taxon>Euteleostomi</taxon>
        <taxon>Actinopterygii</taxon>
        <taxon>Neopterygii</taxon>
        <taxon>Teleostei</taxon>
        <taxon>Clupei</taxon>
        <taxon>Clupeiformes</taxon>
        <taxon>Denticipitoidei</taxon>
        <taxon>Denticipitidae</taxon>
        <taxon>Denticeps</taxon>
    </lineage>
</organism>
<dbReference type="Ensembl" id="ENSDCDT00010025019.1">
    <property type="protein sequence ID" value="ENSDCDP00010022052.1"/>
    <property type="gene ID" value="ENSDCDG00010011574.1"/>
</dbReference>
<dbReference type="InterPro" id="IPR051374">
    <property type="entry name" value="Ataxin-10/CTR86_families"/>
</dbReference>
<evidence type="ECO:0000256" key="4">
    <source>
        <dbReference type="ARBA" id="ARBA00022618"/>
    </source>
</evidence>
<keyword evidence="9" id="KW-1185">Reference proteome</keyword>
<evidence type="ECO:0000256" key="1">
    <source>
        <dbReference type="ARBA" id="ARBA00004214"/>
    </source>
</evidence>
<keyword evidence="5" id="KW-0131">Cell cycle</keyword>